<dbReference type="AlphaFoldDB" id="A0A8S1Q8A9"/>
<dbReference type="EMBL" id="CAJJDN010000098">
    <property type="protein sequence ID" value="CAD8111573.1"/>
    <property type="molecule type" value="Genomic_DNA"/>
</dbReference>
<keyword evidence="5" id="KW-1185">Reference proteome</keyword>
<dbReference type="SMART" id="SM00248">
    <property type="entry name" value="ANK"/>
    <property type="match status" value="4"/>
</dbReference>
<dbReference type="OrthoDB" id="7451790at2759"/>
<dbReference type="InterPro" id="IPR002110">
    <property type="entry name" value="Ankyrin_rpt"/>
</dbReference>
<comment type="caution">
    <text evidence="4">The sequence shown here is derived from an EMBL/GenBank/DDBJ whole genome shotgun (WGS) entry which is preliminary data.</text>
</comment>
<organism evidence="4 5">
    <name type="scientific">Paramecium sonneborni</name>
    <dbReference type="NCBI Taxonomy" id="65129"/>
    <lineage>
        <taxon>Eukaryota</taxon>
        <taxon>Sar</taxon>
        <taxon>Alveolata</taxon>
        <taxon>Ciliophora</taxon>
        <taxon>Intramacronucleata</taxon>
        <taxon>Oligohymenophorea</taxon>
        <taxon>Peniculida</taxon>
        <taxon>Parameciidae</taxon>
        <taxon>Paramecium</taxon>
    </lineage>
</organism>
<dbReference type="InterPro" id="IPR050216">
    <property type="entry name" value="LRR_domain-containing"/>
</dbReference>
<dbReference type="GO" id="GO:0005737">
    <property type="term" value="C:cytoplasm"/>
    <property type="evidence" value="ECO:0007669"/>
    <property type="project" value="TreeGrafter"/>
</dbReference>
<dbReference type="PANTHER" id="PTHR48051:SF1">
    <property type="entry name" value="RAS SUPPRESSOR PROTEIN 1"/>
    <property type="match status" value="1"/>
</dbReference>
<proteinExistence type="predicted"/>
<dbReference type="InterPro" id="IPR001611">
    <property type="entry name" value="Leu-rich_rpt"/>
</dbReference>
<evidence type="ECO:0000256" key="2">
    <source>
        <dbReference type="ARBA" id="ARBA00022737"/>
    </source>
</evidence>
<name>A0A8S1Q8A9_9CILI</name>
<dbReference type="Proteomes" id="UP000692954">
    <property type="component" value="Unassembled WGS sequence"/>
</dbReference>
<dbReference type="PANTHER" id="PTHR48051">
    <property type="match status" value="1"/>
</dbReference>
<sequence>MNSELSKDESEQSDMYVESQFDEYKKEVKIEGFALEDKVQFYNLNMNEPLDMKSPSETIQEIIFTDERLEVQGQGLVSSLLNQNKFVNIKLLDLSKCKLYQIPDDVKQMINLQKLYLSSNMLVNLPNFLESLKFLEILDISFNQLQNYIICLERLNQLNLACNYIKQPYLGRLDLLCIQMNPIIQLPKQFNKALKNMNQLEFDWFKYCKPTLPLKLNFKKYPWIQERLINALQKQALGFQEFIQLLSQNEQNYSSTDYKERNLFCQAGMNDEIGVLYCLNQIIPQDINKTDFDNNTPLSVCYLEGKMSILKAFGGRFSLNIIHSISQRADVQNLKFLLGIKEPHSQLRKSNVQHPINDESLVMMRNLDGNTPLHQLMMHFDKHEQSSEFAQILLFYGADPNVENYEGQTPLDMAIKKQQLKGLKFGNDFNMSNNADFINKRFFDFYHQSTITGYGLCHTAVNVGNIEILEFLISINADFFAISKSNKLPRNLAIQSLVALKNIRKLEKRYILTSVIKEKSLLEQQEKNVYQMRHQIEKNMVQRHHNMIQKYADQEEIEDNQSMESYNDFSLQVGSECTVRETVAESAPIFKKQLNLQKEQNSSVQQNIEQLSSQEFTDYYPDILKLLRSGNIETAIKKLDNILQQEFISVAERLKCKNQLSLLKLKFKQKNVQLKSTFGQDVQLILNEYQFKSLKTEFRNKYFKQVQTILNADIESEISKALNIISRQKIICSSFNLNRDLLVQDLSLISDLRARLSTNLVYDINNYASHLFSTQNQLYLWLYSCFSKKQKILVQTSFFNLQNFEYLQLMKFKKKRVFIGKTDDQALEKDMEEQNYVPINQIISNNNLFCNSRRQ</sequence>
<dbReference type="Pfam" id="PF00023">
    <property type="entry name" value="Ank"/>
    <property type="match status" value="1"/>
</dbReference>
<protein>
    <submittedName>
        <fullName evidence="4">Uncharacterized protein</fullName>
    </submittedName>
</protein>
<accession>A0A8S1Q8A9</accession>
<dbReference type="PROSITE" id="PS51450">
    <property type="entry name" value="LRR"/>
    <property type="match status" value="1"/>
</dbReference>
<evidence type="ECO:0000256" key="3">
    <source>
        <dbReference type="PROSITE-ProRule" id="PRU00023"/>
    </source>
</evidence>
<gene>
    <name evidence="4" type="ORF">PSON_ATCC_30995.1.T0980142</name>
</gene>
<feature type="repeat" description="ANK" evidence="3">
    <location>
        <begin position="368"/>
        <end position="405"/>
    </location>
</feature>
<evidence type="ECO:0000313" key="4">
    <source>
        <dbReference type="EMBL" id="CAD8111573.1"/>
    </source>
</evidence>
<keyword evidence="3" id="KW-0040">ANK repeat</keyword>
<reference evidence="4" key="1">
    <citation type="submission" date="2021-01" db="EMBL/GenBank/DDBJ databases">
        <authorList>
            <consortium name="Genoscope - CEA"/>
            <person name="William W."/>
        </authorList>
    </citation>
    <scope>NUCLEOTIDE SEQUENCE</scope>
</reference>
<keyword evidence="1" id="KW-0433">Leucine-rich repeat</keyword>
<evidence type="ECO:0000313" key="5">
    <source>
        <dbReference type="Proteomes" id="UP000692954"/>
    </source>
</evidence>
<evidence type="ECO:0000256" key="1">
    <source>
        <dbReference type="ARBA" id="ARBA00022614"/>
    </source>
</evidence>
<keyword evidence="2" id="KW-0677">Repeat</keyword>
<dbReference type="PROSITE" id="PS50088">
    <property type="entry name" value="ANK_REPEAT"/>
    <property type="match status" value="1"/>
</dbReference>